<dbReference type="KEGG" id="snep:Enr13x_75470"/>
<dbReference type="InterPro" id="IPR036691">
    <property type="entry name" value="Endo/exonu/phosph_ase_sf"/>
</dbReference>
<keyword evidence="2" id="KW-0269">Exonuclease</keyword>
<feature type="domain" description="Endonuclease/exonuclease/phosphatase" evidence="1">
    <location>
        <begin position="32"/>
        <end position="252"/>
    </location>
</feature>
<keyword evidence="2" id="KW-0540">Nuclease</keyword>
<dbReference type="GO" id="GO:0016020">
    <property type="term" value="C:membrane"/>
    <property type="evidence" value="ECO:0007669"/>
    <property type="project" value="GOC"/>
</dbReference>
<protein>
    <submittedName>
        <fullName evidence="2">Endonuclease/Exonuclease/phosphatase family protein</fullName>
    </submittedName>
</protein>
<evidence type="ECO:0000259" key="1">
    <source>
        <dbReference type="Pfam" id="PF03372"/>
    </source>
</evidence>
<keyword evidence="2" id="KW-0255">Endonuclease</keyword>
<evidence type="ECO:0000313" key="2">
    <source>
        <dbReference type="EMBL" id="QDV47636.1"/>
    </source>
</evidence>
<dbReference type="GO" id="GO:0006506">
    <property type="term" value="P:GPI anchor biosynthetic process"/>
    <property type="evidence" value="ECO:0007669"/>
    <property type="project" value="TreeGrafter"/>
</dbReference>
<sequence>MIKPRMILIAVCAALFVTTVARANEPLRLRLLSYNIHHGEGVDGKLDLKRIAEVILSVKPDLVALQEVDQNASRSRSIDQPAELARLTKLNVAFGANIPLQGGQYGNAVLSRFPIVRHHNHRLPNIDDGEQRGVIEAEIQVPSSATPILMLATHFDHRRDDRERFASANAIEQMISVRAEQPALLLGDLNDVAGSRTLARLQESWTSVNEEPLPTIPVARPARQIDFILCRPETRWRVIETRVLDEAVASDHRAIFSLVELLPKKYE</sequence>
<dbReference type="InterPro" id="IPR051916">
    <property type="entry name" value="GPI-anchor_lipid_remodeler"/>
</dbReference>
<dbReference type="OrthoDB" id="155529at2"/>
<dbReference type="Proteomes" id="UP000319004">
    <property type="component" value="Chromosome"/>
</dbReference>
<proteinExistence type="predicted"/>
<name>A0A518I3J6_9BACT</name>
<reference evidence="2 3" key="1">
    <citation type="submission" date="2019-03" db="EMBL/GenBank/DDBJ databases">
        <title>Deep-cultivation of Planctomycetes and their phenomic and genomic characterization uncovers novel biology.</title>
        <authorList>
            <person name="Wiegand S."/>
            <person name="Jogler M."/>
            <person name="Boedeker C."/>
            <person name="Pinto D."/>
            <person name="Vollmers J."/>
            <person name="Rivas-Marin E."/>
            <person name="Kohn T."/>
            <person name="Peeters S.H."/>
            <person name="Heuer A."/>
            <person name="Rast P."/>
            <person name="Oberbeckmann S."/>
            <person name="Bunk B."/>
            <person name="Jeske O."/>
            <person name="Meyerdierks A."/>
            <person name="Storesund J.E."/>
            <person name="Kallscheuer N."/>
            <person name="Luecker S."/>
            <person name="Lage O.M."/>
            <person name="Pohl T."/>
            <person name="Merkel B.J."/>
            <person name="Hornburger P."/>
            <person name="Mueller R.-W."/>
            <person name="Bruemmer F."/>
            <person name="Labrenz M."/>
            <person name="Spormann A.M."/>
            <person name="Op den Camp H."/>
            <person name="Overmann J."/>
            <person name="Amann R."/>
            <person name="Jetten M.S.M."/>
            <person name="Mascher T."/>
            <person name="Medema M.H."/>
            <person name="Devos D.P."/>
            <person name="Kaster A.-K."/>
            <person name="Ovreas L."/>
            <person name="Rohde M."/>
            <person name="Galperin M.Y."/>
            <person name="Jogler C."/>
        </authorList>
    </citation>
    <scope>NUCLEOTIDE SEQUENCE [LARGE SCALE GENOMIC DNA]</scope>
    <source>
        <strain evidence="2 3">Enr13</strain>
    </source>
</reference>
<dbReference type="GO" id="GO:0004519">
    <property type="term" value="F:endonuclease activity"/>
    <property type="evidence" value="ECO:0007669"/>
    <property type="project" value="UniProtKB-KW"/>
</dbReference>
<evidence type="ECO:0000313" key="3">
    <source>
        <dbReference type="Proteomes" id="UP000319004"/>
    </source>
</evidence>
<dbReference type="Gene3D" id="3.60.10.10">
    <property type="entry name" value="Endonuclease/exonuclease/phosphatase"/>
    <property type="match status" value="1"/>
</dbReference>
<dbReference type="PANTHER" id="PTHR14859:SF15">
    <property type="entry name" value="ENDONUCLEASE_EXONUCLEASE_PHOSPHATASE DOMAIN-CONTAINING PROTEIN"/>
    <property type="match status" value="1"/>
</dbReference>
<organism evidence="2 3">
    <name type="scientific">Stieleria neptunia</name>
    <dbReference type="NCBI Taxonomy" id="2527979"/>
    <lineage>
        <taxon>Bacteria</taxon>
        <taxon>Pseudomonadati</taxon>
        <taxon>Planctomycetota</taxon>
        <taxon>Planctomycetia</taxon>
        <taxon>Pirellulales</taxon>
        <taxon>Pirellulaceae</taxon>
        <taxon>Stieleria</taxon>
    </lineage>
</organism>
<dbReference type="AlphaFoldDB" id="A0A518I3J6"/>
<dbReference type="SUPFAM" id="SSF56219">
    <property type="entry name" value="DNase I-like"/>
    <property type="match status" value="1"/>
</dbReference>
<dbReference type="InterPro" id="IPR005135">
    <property type="entry name" value="Endo/exonuclease/phosphatase"/>
</dbReference>
<dbReference type="GO" id="GO:0004527">
    <property type="term" value="F:exonuclease activity"/>
    <property type="evidence" value="ECO:0007669"/>
    <property type="project" value="UniProtKB-KW"/>
</dbReference>
<gene>
    <name evidence="2" type="ORF">Enr13x_75470</name>
</gene>
<keyword evidence="2" id="KW-0378">Hydrolase</keyword>
<dbReference type="EMBL" id="CP037423">
    <property type="protein sequence ID" value="QDV47636.1"/>
    <property type="molecule type" value="Genomic_DNA"/>
</dbReference>
<dbReference type="RefSeq" id="WP_145391726.1">
    <property type="nucleotide sequence ID" value="NZ_CP037423.1"/>
</dbReference>
<dbReference type="PANTHER" id="PTHR14859">
    <property type="entry name" value="CALCOFLUOR WHITE HYPERSENSITIVE PROTEIN PRECURSOR"/>
    <property type="match status" value="1"/>
</dbReference>
<accession>A0A518I3J6</accession>
<dbReference type="Pfam" id="PF03372">
    <property type="entry name" value="Exo_endo_phos"/>
    <property type="match status" value="1"/>
</dbReference>
<keyword evidence="3" id="KW-1185">Reference proteome</keyword>